<dbReference type="EMBL" id="WHLY01000002">
    <property type="protein sequence ID" value="MPR34340.1"/>
    <property type="molecule type" value="Genomic_DNA"/>
</dbReference>
<organism evidence="1 2">
    <name type="scientific">Salmonirosea aquatica</name>
    <dbReference type="NCBI Taxonomy" id="2654236"/>
    <lineage>
        <taxon>Bacteria</taxon>
        <taxon>Pseudomonadati</taxon>
        <taxon>Bacteroidota</taxon>
        <taxon>Cytophagia</taxon>
        <taxon>Cytophagales</taxon>
        <taxon>Spirosomataceae</taxon>
        <taxon>Salmonirosea</taxon>
    </lineage>
</organism>
<evidence type="ECO:0000313" key="1">
    <source>
        <dbReference type="EMBL" id="MPR34340.1"/>
    </source>
</evidence>
<gene>
    <name evidence="1" type="ORF">GBK04_13480</name>
</gene>
<dbReference type="AlphaFoldDB" id="A0A7C9BF96"/>
<evidence type="ECO:0000313" key="2">
    <source>
        <dbReference type="Proteomes" id="UP000479293"/>
    </source>
</evidence>
<name>A0A7C9BF96_9BACT</name>
<sequence length="184" mass="21128">MKRVLILGTLFLLMLNTLGYYPVYLAMQWKAQTEMKSRLDAHLFEEDELFTIKIPIGLPYWTETRQAPERIDGQIEYNGDFYKLYKQEVIADTLVVLAVKDHSEKALFTALTEWVKITVTGLPGTSEKAAGQVSHLIKEYFANQHQTYFYLYDWLTDQANLPDFISSSPSAYLKVPNPPPDLIG</sequence>
<proteinExistence type="predicted"/>
<dbReference type="Proteomes" id="UP000479293">
    <property type="component" value="Unassembled WGS sequence"/>
</dbReference>
<reference evidence="1 2" key="1">
    <citation type="submission" date="2019-10" db="EMBL/GenBank/DDBJ databases">
        <title>Draft Genome Sequence of Cytophagaceae sp. SJW1-29.</title>
        <authorList>
            <person name="Choi A."/>
        </authorList>
    </citation>
    <scope>NUCLEOTIDE SEQUENCE [LARGE SCALE GENOMIC DNA]</scope>
    <source>
        <strain evidence="1 2">SJW1-29</strain>
    </source>
</reference>
<comment type="caution">
    <text evidence="1">The sequence shown here is derived from an EMBL/GenBank/DDBJ whole genome shotgun (WGS) entry which is preliminary data.</text>
</comment>
<keyword evidence="2" id="KW-1185">Reference proteome</keyword>
<accession>A0A7C9BF96</accession>
<protein>
    <submittedName>
        <fullName evidence="1">Uncharacterized protein</fullName>
    </submittedName>
</protein>
<dbReference type="RefSeq" id="WP_152760470.1">
    <property type="nucleotide sequence ID" value="NZ_WHLY01000002.1"/>
</dbReference>